<name>A0ABP7Q3L8_9GAMM</name>
<evidence type="ECO:0008006" key="3">
    <source>
        <dbReference type="Google" id="ProtNLM"/>
    </source>
</evidence>
<accession>A0ABP7Q3L8</accession>
<evidence type="ECO:0000313" key="1">
    <source>
        <dbReference type="EMBL" id="GAA3975783.1"/>
    </source>
</evidence>
<dbReference type="EMBL" id="BAABBO010000018">
    <property type="protein sequence ID" value="GAA3975783.1"/>
    <property type="molecule type" value="Genomic_DNA"/>
</dbReference>
<evidence type="ECO:0000313" key="2">
    <source>
        <dbReference type="Proteomes" id="UP001501337"/>
    </source>
</evidence>
<comment type="caution">
    <text evidence="1">The sequence shown here is derived from an EMBL/GenBank/DDBJ whole genome shotgun (WGS) entry which is preliminary data.</text>
</comment>
<proteinExistence type="predicted"/>
<dbReference type="InterPro" id="IPR021804">
    <property type="entry name" value="DUF3375"/>
</dbReference>
<reference evidence="2" key="1">
    <citation type="journal article" date="2019" name="Int. J. Syst. Evol. Microbiol.">
        <title>The Global Catalogue of Microorganisms (GCM) 10K type strain sequencing project: providing services to taxonomists for standard genome sequencing and annotation.</title>
        <authorList>
            <consortium name="The Broad Institute Genomics Platform"/>
            <consortium name="The Broad Institute Genome Sequencing Center for Infectious Disease"/>
            <person name="Wu L."/>
            <person name="Ma J."/>
        </authorList>
    </citation>
    <scope>NUCLEOTIDE SEQUENCE [LARGE SCALE GENOMIC DNA]</scope>
    <source>
        <strain evidence="2">JCM 17555</strain>
    </source>
</reference>
<protein>
    <recommendedName>
        <fullName evidence="3">DUF3375 domain-containing protein</fullName>
    </recommendedName>
</protein>
<keyword evidence="2" id="KW-1185">Reference proteome</keyword>
<gene>
    <name evidence="1" type="ORF">GCM10022278_35830</name>
</gene>
<sequence length="508" mass="56660">MPALFPSGAQMSDAARLRTESYLLARRQHPAWLLLASPRAPLLLSCLQSLFTEGSGEIPIEDAREALASILSEHANDEAMAINSSDYSSEAQKELRAWVRKGLIIERDGLIMATDALEKALTFASSLDNRLMTSTASRLSTVQREIENLESRLDPDPASRAAHIRQQIQRLERELTAIAQGDFEVLEGPRAQEGIREVYSLATSLLSDFRRVEDSYREADKALRHSIISDEHHRGEIVDKLLDSHDHLLQTSEGQVFHSFHQQLGRSVELDAMKLRLRKILRNPATQKALTLPQASELRWLLYRLVKDSERVIQARARSERDVKGFLETGLAAEHHRVGRLLNDLLGEALSIDWSSQSVRRSPAPLPPIPVAVGALPLLERLRFKEIDDTAEQSLDLQLQDMNLNDIEDDFWQAFDGLDREALFRGTLEVLKVTGAPMSLADLASHLPPSHDLETLALWLSMAREAGVEVDEALESIEVIDPAGGGLRFSVPKVALTHAALAPIDWDL</sequence>
<dbReference type="Proteomes" id="UP001501337">
    <property type="component" value="Unassembled WGS sequence"/>
</dbReference>
<organism evidence="1 2">
    <name type="scientific">Allohahella marinimesophila</name>
    <dbReference type="NCBI Taxonomy" id="1054972"/>
    <lineage>
        <taxon>Bacteria</taxon>
        <taxon>Pseudomonadati</taxon>
        <taxon>Pseudomonadota</taxon>
        <taxon>Gammaproteobacteria</taxon>
        <taxon>Oceanospirillales</taxon>
        <taxon>Hahellaceae</taxon>
        <taxon>Allohahella</taxon>
    </lineage>
</organism>
<dbReference type="Pfam" id="PF11855">
    <property type="entry name" value="DUF3375"/>
    <property type="match status" value="1"/>
</dbReference>